<dbReference type="PANTHER" id="PTHR38695:SF1">
    <property type="entry name" value="AMINO ACID PERMEASE_ SLC12A DOMAIN-CONTAINING PROTEIN"/>
    <property type="match status" value="1"/>
</dbReference>
<evidence type="ECO:0000259" key="1">
    <source>
        <dbReference type="Pfam" id="PF17648"/>
    </source>
</evidence>
<keyword evidence="3" id="KW-1185">Reference proteome</keyword>
<dbReference type="Proteomes" id="UP001152795">
    <property type="component" value="Unassembled WGS sequence"/>
</dbReference>
<evidence type="ECO:0000313" key="3">
    <source>
        <dbReference type="Proteomes" id="UP001152795"/>
    </source>
</evidence>
<dbReference type="AlphaFoldDB" id="A0A7D9M3V5"/>
<evidence type="ECO:0000313" key="2">
    <source>
        <dbReference type="EMBL" id="CAB4041130.1"/>
    </source>
</evidence>
<protein>
    <recommendedName>
        <fullName evidence="1">Luciferase domain-containing protein</fullName>
    </recommendedName>
</protein>
<organism evidence="2 3">
    <name type="scientific">Paramuricea clavata</name>
    <name type="common">Red gorgonian</name>
    <name type="synonym">Violescent sea-whip</name>
    <dbReference type="NCBI Taxonomy" id="317549"/>
    <lineage>
        <taxon>Eukaryota</taxon>
        <taxon>Metazoa</taxon>
        <taxon>Cnidaria</taxon>
        <taxon>Anthozoa</taxon>
        <taxon>Octocorallia</taxon>
        <taxon>Malacalcyonacea</taxon>
        <taxon>Plexauridae</taxon>
        <taxon>Paramuricea</taxon>
    </lineage>
</organism>
<dbReference type="EMBL" id="CACRXK020027817">
    <property type="protein sequence ID" value="CAB4041130.1"/>
    <property type="molecule type" value="Genomic_DNA"/>
</dbReference>
<proteinExistence type="predicted"/>
<accession>A0A7D9M3V5</accession>
<name>A0A7D9M3V5_PARCT</name>
<dbReference type="PANTHER" id="PTHR38695">
    <property type="entry name" value="AMINO ACID PERMEASE_ SLC12A DOMAIN-CONTAINING PROTEIN"/>
    <property type="match status" value="1"/>
</dbReference>
<gene>
    <name evidence="2" type="ORF">PACLA_8A062322</name>
</gene>
<dbReference type="OrthoDB" id="5358398at2759"/>
<comment type="caution">
    <text evidence="2">The sequence shown here is derived from an EMBL/GenBank/DDBJ whole genome shotgun (WGS) entry which is preliminary data.</text>
</comment>
<reference evidence="2" key="1">
    <citation type="submission" date="2020-04" db="EMBL/GenBank/DDBJ databases">
        <authorList>
            <person name="Alioto T."/>
            <person name="Alioto T."/>
            <person name="Gomez Garrido J."/>
        </authorList>
    </citation>
    <scope>NUCLEOTIDE SEQUENCE</scope>
    <source>
        <strain evidence="2">A484AB</strain>
    </source>
</reference>
<dbReference type="Pfam" id="PF17648">
    <property type="entry name" value="Luciferase"/>
    <property type="match status" value="1"/>
</dbReference>
<dbReference type="InterPro" id="IPR040841">
    <property type="entry name" value="Luciferase_dom"/>
</dbReference>
<dbReference type="InterPro" id="IPR048273">
    <property type="entry name" value="Luciferase"/>
</dbReference>
<sequence length="157" mass="17685">MMSKLNLKKRSGDPPVVGKEPPQFQYSDQSPKAIYDAFHAWLFDPKTFPNADKKPTMISAPTSEALFLKPGITAAHGDSFMPPDGSREFAHLHKDGSCHIVVSTQVEDEVLANSWGVRHMYYERGVKEILVYAPRNEEEIEVLKMLLQESYKYANGA</sequence>
<feature type="domain" description="Luciferase" evidence="1">
    <location>
        <begin position="87"/>
        <end position="150"/>
    </location>
</feature>